<keyword evidence="1" id="KW-0472">Membrane</keyword>
<feature type="transmembrane region" description="Helical" evidence="1">
    <location>
        <begin position="42"/>
        <end position="65"/>
    </location>
</feature>
<dbReference type="InterPro" id="IPR006073">
    <property type="entry name" value="GTP-bd"/>
</dbReference>
<keyword evidence="1" id="KW-1133">Transmembrane helix</keyword>
<protein>
    <submittedName>
        <fullName evidence="3">GTP-binding protein HSR1</fullName>
    </submittedName>
</protein>
<dbReference type="STRING" id="445710.ATSB10_36950"/>
<dbReference type="GO" id="GO:0030488">
    <property type="term" value="P:tRNA methylation"/>
    <property type="evidence" value="ECO:0007669"/>
    <property type="project" value="TreeGrafter"/>
</dbReference>
<dbReference type="Proteomes" id="UP000077255">
    <property type="component" value="Chromosome"/>
</dbReference>
<dbReference type="OrthoDB" id="5940879at2"/>
<evidence type="ECO:0000256" key="1">
    <source>
        <dbReference type="SAM" id="Phobius"/>
    </source>
</evidence>
<dbReference type="PATRIC" id="fig|445710.3.peg.3693"/>
<dbReference type="RefSeq" id="WP_063674096.1">
    <property type="nucleotide sequence ID" value="NZ_CP014841.1"/>
</dbReference>
<keyword evidence="1" id="KW-0812">Transmembrane</keyword>
<keyword evidence="4" id="KW-1185">Reference proteome</keyword>
<dbReference type="AlphaFoldDB" id="A0A169GYV3"/>
<dbReference type="Pfam" id="PF01926">
    <property type="entry name" value="MMR_HSR1"/>
    <property type="match status" value="1"/>
</dbReference>
<accession>A0A169GYV3</accession>
<dbReference type="SUPFAM" id="SSF52540">
    <property type="entry name" value="P-loop containing nucleoside triphosphate hydrolases"/>
    <property type="match status" value="1"/>
</dbReference>
<dbReference type="Gene3D" id="3.40.50.300">
    <property type="entry name" value="P-loop containing nucleotide triphosphate hydrolases"/>
    <property type="match status" value="1"/>
</dbReference>
<dbReference type="PANTHER" id="PTHR42714">
    <property type="entry name" value="TRNA MODIFICATION GTPASE GTPBP3"/>
    <property type="match status" value="1"/>
</dbReference>
<dbReference type="GO" id="GO:0005525">
    <property type="term" value="F:GTP binding"/>
    <property type="evidence" value="ECO:0007669"/>
    <property type="project" value="InterPro"/>
</dbReference>
<dbReference type="KEGG" id="dtx:ATSB10_36950"/>
<evidence type="ECO:0000313" key="3">
    <source>
        <dbReference type="EMBL" id="AND71149.1"/>
    </source>
</evidence>
<dbReference type="CDD" id="cd00882">
    <property type="entry name" value="Ras_like_GTPase"/>
    <property type="match status" value="1"/>
</dbReference>
<dbReference type="PANTHER" id="PTHR42714:SF2">
    <property type="entry name" value="TRNA MODIFICATION GTPASE GTPBP3, MITOCHONDRIAL"/>
    <property type="match status" value="1"/>
</dbReference>
<dbReference type="EMBL" id="CP014841">
    <property type="protein sequence ID" value="AND71149.1"/>
    <property type="molecule type" value="Genomic_DNA"/>
</dbReference>
<feature type="domain" description="G" evidence="2">
    <location>
        <begin position="117"/>
        <end position="227"/>
    </location>
</feature>
<dbReference type="GO" id="GO:0005737">
    <property type="term" value="C:cytoplasm"/>
    <property type="evidence" value="ECO:0007669"/>
    <property type="project" value="TreeGrafter"/>
</dbReference>
<dbReference type="InterPro" id="IPR027417">
    <property type="entry name" value="P-loop_NTPase"/>
</dbReference>
<evidence type="ECO:0000259" key="2">
    <source>
        <dbReference type="Pfam" id="PF01926"/>
    </source>
</evidence>
<organism evidence="3 4">
    <name type="scientific">Dyella thiooxydans</name>
    <dbReference type="NCBI Taxonomy" id="445710"/>
    <lineage>
        <taxon>Bacteria</taxon>
        <taxon>Pseudomonadati</taxon>
        <taxon>Pseudomonadota</taxon>
        <taxon>Gammaproteobacteria</taxon>
        <taxon>Lysobacterales</taxon>
        <taxon>Rhodanobacteraceae</taxon>
        <taxon>Dyella</taxon>
    </lineage>
</organism>
<sequence length="492" mass="52667">MSRRLRLLLSALAVAALLWLLFGAAERALALAQRFLALPTWLQWTLGAVLVCFALLGAGVLWWLLRPPRKRRPVAAPDRASLEQRIVTLDERGADTGALRAELGELDRRRASGRVYVALFGEISTGKSSLLRALAPHADATSDVRGGTTRQVQHVDGTLSDGRALVLADVPGSREAGGEAHEALARAEALRAHAVIYLCAGDLTRSQAEEVRWLAHFGKPLVLALNKADQWPADDLQQLLARLRRTADGAAAAVVAISAGGRERFVRTLADGGSEQVERARAPAIAPLLDALARLTAPGAEALEGDRANAVLAELHQRTGTLEASTRAEAAERIVKRYARRAVVGAMAAVAPGSDLLIQGALATAMTRELAQLYEVRVSEVQIDDFVRQARLTVRTGSSIVLAIAGNALKAFPGLGTLGGGVLHAFAYALIFDAMGRALAGSLAERHALDQHDAGERLKSMLADASSSRLQRMATLTLEAWRERDRDRDTVD</sequence>
<proteinExistence type="predicted"/>
<name>A0A169GYV3_9GAMM</name>
<dbReference type="GO" id="GO:0002098">
    <property type="term" value="P:tRNA wobble uridine modification"/>
    <property type="evidence" value="ECO:0007669"/>
    <property type="project" value="TreeGrafter"/>
</dbReference>
<gene>
    <name evidence="3" type="ORF">ATSB10_36950</name>
</gene>
<reference evidence="3 4" key="1">
    <citation type="submission" date="2016-02" db="EMBL/GenBank/DDBJ databases">
        <title>Complete genome sequencing and analysis of ATSB10, Dyella thiooxydans isolated from rhizosphere soil of sunflower (Helianthus annuus L.).</title>
        <authorList>
            <person name="Lee Y."/>
            <person name="Hwangbo K."/>
            <person name="Chung H."/>
            <person name="Yoo J."/>
            <person name="Kim K.Y."/>
            <person name="Sa T.M."/>
            <person name="Um Y."/>
            <person name="Madhaiyan M."/>
        </authorList>
    </citation>
    <scope>NUCLEOTIDE SEQUENCE [LARGE SCALE GENOMIC DNA]</scope>
    <source>
        <strain evidence="3 4">ATSB10</strain>
    </source>
</reference>
<evidence type="ECO:0000313" key="4">
    <source>
        <dbReference type="Proteomes" id="UP000077255"/>
    </source>
</evidence>